<keyword evidence="3" id="KW-1185">Reference proteome</keyword>
<evidence type="ECO:0000313" key="2">
    <source>
        <dbReference type="EMBL" id="CAH1774682.1"/>
    </source>
</evidence>
<sequence>MLDIDELIQELCSCADQIEFHSLSSQTQGTEGYEENTGLTDGSADDTVQVVPTDCIRTIVDAHIKDAEDIVEDINTKEHQSNIEDLENVIDFSSAFSDDDDWQVNVKTPKTSINSDYSSVFFKTNNSPIVPSERINHDDTINDTVDEDYSGIFDFSTPTHDIINYTTTIEDFVNIENSKSTNIKYSVGDRNTSNTIIDFARIPEIEIKQEITNDSLQEDDNIEVGRDSEIIDSSHDEDTVVPDTDSQDTGKILEAILSDIKQTVDGADVDATDVDYPKSGEKPVPIKSEMKVEYYHSPIHNTISPSPSPISSLYSTPISCLQPSSSSSLHTIPSSSLHPTPNSSLHPTPNSSLHPTPSSSLHPTPSSSLHP</sequence>
<feature type="compositionally biased region" description="Basic and acidic residues" evidence="1">
    <location>
        <begin position="227"/>
        <end position="238"/>
    </location>
</feature>
<comment type="caution">
    <text evidence="2">The sequence shown here is derived from an EMBL/GenBank/DDBJ whole genome shotgun (WGS) entry which is preliminary data.</text>
</comment>
<gene>
    <name evidence="2" type="ORF">OFUS_LOCUS2093</name>
</gene>
<dbReference type="EMBL" id="CAIIXF020000001">
    <property type="protein sequence ID" value="CAH1774682.1"/>
    <property type="molecule type" value="Genomic_DNA"/>
</dbReference>
<reference evidence="2" key="1">
    <citation type="submission" date="2022-03" db="EMBL/GenBank/DDBJ databases">
        <authorList>
            <person name="Martin C."/>
        </authorList>
    </citation>
    <scope>NUCLEOTIDE SEQUENCE</scope>
</reference>
<protein>
    <submittedName>
        <fullName evidence="2">Uncharacterized protein</fullName>
    </submittedName>
</protein>
<feature type="region of interest" description="Disordered" evidence="1">
    <location>
        <begin position="24"/>
        <end position="45"/>
    </location>
</feature>
<accession>A0A8S4N1I5</accession>
<name>A0A8S4N1I5_OWEFU</name>
<proteinExistence type="predicted"/>
<feature type="non-terminal residue" evidence="2">
    <location>
        <position position="371"/>
    </location>
</feature>
<feature type="compositionally biased region" description="Low complexity" evidence="1">
    <location>
        <begin position="321"/>
        <end position="339"/>
    </location>
</feature>
<dbReference type="Proteomes" id="UP000749559">
    <property type="component" value="Unassembled WGS sequence"/>
</dbReference>
<dbReference type="AlphaFoldDB" id="A0A8S4N1I5"/>
<feature type="region of interest" description="Disordered" evidence="1">
    <location>
        <begin position="321"/>
        <end position="371"/>
    </location>
</feature>
<feature type="compositionally biased region" description="Low complexity" evidence="1">
    <location>
        <begin position="346"/>
        <end position="371"/>
    </location>
</feature>
<organism evidence="2 3">
    <name type="scientific">Owenia fusiformis</name>
    <name type="common">Polychaete worm</name>
    <dbReference type="NCBI Taxonomy" id="6347"/>
    <lineage>
        <taxon>Eukaryota</taxon>
        <taxon>Metazoa</taxon>
        <taxon>Spiralia</taxon>
        <taxon>Lophotrochozoa</taxon>
        <taxon>Annelida</taxon>
        <taxon>Polychaeta</taxon>
        <taxon>Sedentaria</taxon>
        <taxon>Canalipalpata</taxon>
        <taxon>Sabellida</taxon>
        <taxon>Oweniida</taxon>
        <taxon>Oweniidae</taxon>
        <taxon>Owenia</taxon>
    </lineage>
</organism>
<evidence type="ECO:0000313" key="3">
    <source>
        <dbReference type="Proteomes" id="UP000749559"/>
    </source>
</evidence>
<feature type="region of interest" description="Disordered" evidence="1">
    <location>
        <begin position="227"/>
        <end position="247"/>
    </location>
</feature>
<evidence type="ECO:0000256" key="1">
    <source>
        <dbReference type="SAM" id="MobiDB-lite"/>
    </source>
</evidence>